<evidence type="ECO:0000313" key="1">
    <source>
        <dbReference type="EMBL" id="GHO94394.1"/>
    </source>
</evidence>
<gene>
    <name evidence="1" type="ORF">KSF_044420</name>
</gene>
<reference evidence="1" key="1">
    <citation type="submission" date="2020-10" db="EMBL/GenBank/DDBJ databases">
        <title>Taxonomic study of unclassified bacteria belonging to the class Ktedonobacteria.</title>
        <authorList>
            <person name="Yabe S."/>
            <person name="Wang C.M."/>
            <person name="Zheng Y."/>
            <person name="Sakai Y."/>
            <person name="Cavaletti L."/>
            <person name="Monciardini P."/>
            <person name="Donadio S."/>
        </authorList>
    </citation>
    <scope>NUCLEOTIDE SEQUENCE</scope>
    <source>
        <strain evidence="1">ID150040</strain>
    </source>
</reference>
<comment type="caution">
    <text evidence="1">The sequence shown here is derived from an EMBL/GenBank/DDBJ whole genome shotgun (WGS) entry which is preliminary data.</text>
</comment>
<name>A0A8J3IFH1_9CHLR</name>
<dbReference type="InterPro" id="IPR017850">
    <property type="entry name" value="Alkaline_phosphatase_core_sf"/>
</dbReference>
<proteinExistence type="predicted"/>
<dbReference type="InterPro" id="IPR002591">
    <property type="entry name" value="Phosphodiest/P_Trfase"/>
</dbReference>
<protein>
    <submittedName>
        <fullName evidence="1">Phosphodiesterase</fullName>
    </submittedName>
</protein>
<dbReference type="PANTHER" id="PTHR10151:SF120">
    <property type="entry name" value="BIS(5'-ADENOSYL)-TRIPHOSPHATASE"/>
    <property type="match status" value="1"/>
</dbReference>
<dbReference type="GO" id="GO:0016787">
    <property type="term" value="F:hydrolase activity"/>
    <property type="evidence" value="ECO:0007669"/>
    <property type="project" value="UniProtKB-ARBA"/>
</dbReference>
<dbReference type="EMBL" id="BNJK01000001">
    <property type="protein sequence ID" value="GHO94394.1"/>
    <property type="molecule type" value="Genomic_DNA"/>
</dbReference>
<dbReference type="RefSeq" id="WP_220205136.1">
    <property type="nucleotide sequence ID" value="NZ_BNJK01000001.1"/>
</dbReference>
<dbReference type="PANTHER" id="PTHR10151">
    <property type="entry name" value="ECTONUCLEOTIDE PYROPHOSPHATASE/PHOSPHODIESTERASE"/>
    <property type="match status" value="1"/>
</dbReference>
<dbReference type="Pfam" id="PF01663">
    <property type="entry name" value="Phosphodiest"/>
    <property type="match status" value="1"/>
</dbReference>
<keyword evidence="2" id="KW-1185">Reference proteome</keyword>
<accession>A0A8J3IFH1</accession>
<dbReference type="Proteomes" id="UP000597444">
    <property type="component" value="Unassembled WGS sequence"/>
</dbReference>
<organism evidence="1 2">
    <name type="scientific">Reticulibacter mediterranei</name>
    <dbReference type="NCBI Taxonomy" id="2778369"/>
    <lineage>
        <taxon>Bacteria</taxon>
        <taxon>Bacillati</taxon>
        <taxon>Chloroflexota</taxon>
        <taxon>Ktedonobacteria</taxon>
        <taxon>Ktedonobacterales</taxon>
        <taxon>Reticulibacteraceae</taxon>
        <taxon>Reticulibacter</taxon>
    </lineage>
</organism>
<evidence type="ECO:0000313" key="2">
    <source>
        <dbReference type="Proteomes" id="UP000597444"/>
    </source>
</evidence>
<dbReference type="AlphaFoldDB" id="A0A8J3IFH1"/>
<sequence length="467" mass="53381">MMKHKKKVLVIGLDCAPPELIFEQWREELPNIRRVMDRGVWGRLESCVPAITVPAWSSMMASKDPGTLGFYGFRNRGDYSYQKQVLANALSVKTERVWDILSRAGKKVITIGVPQTYPPRPVNGIQVGCFLSPSTSNRERPYTYPASAMDEITGIVGDYLVDVPNFRTDDKAYLLRQVYTMTEKRFKLVKRWLLEKDWDFFMFVEMGTDRIHHGLWRFHDLTHRDYQVHPVYNNSIREYYRYIDEEIGQILELIDNDTTVFIVSDHGAKKMDGGICINEWLIREGYLTLQSYPETRTAIDTCEIDWSKTRVWGDGGYYARVFLNREGREPQGIVKSGEVAALCAELKAGLEAIVDPDGVNIGTRVFQPQEIYQRCNGVPPDLIVYFGDLYWRSVGSVGYNSIYTFENDIGPDDCNHAQYGIVIKHDPDKLEEPGGRELTGLQLMDIAPTILQQLQVSVPADMQGKGF</sequence>
<dbReference type="Gene3D" id="3.40.720.10">
    <property type="entry name" value="Alkaline Phosphatase, subunit A"/>
    <property type="match status" value="1"/>
</dbReference>
<dbReference type="SUPFAM" id="SSF53649">
    <property type="entry name" value="Alkaline phosphatase-like"/>
    <property type="match status" value="1"/>
</dbReference>